<evidence type="ECO:0000256" key="1">
    <source>
        <dbReference type="ARBA" id="ARBA00005189"/>
    </source>
</evidence>
<dbReference type="InterPro" id="IPR002123">
    <property type="entry name" value="Plipid/glycerol_acylTrfase"/>
</dbReference>
<dbReference type="SUPFAM" id="SSF69593">
    <property type="entry name" value="Glycerol-3-phosphate (1)-acyltransferase"/>
    <property type="match status" value="1"/>
</dbReference>
<dbReference type="GO" id="GO:0003841">
    <property type="term" value="F:1-acylglycerol-3-phosphate O-acyltransferase activity"/>
    <property type="evidence" value="ECO:0007669"/>
    <property type="project" value="TreeGrafter"/>
</dbReference>
<sequence>MIKALSKIILFKWMGWTADITVQLPSRCIIAVAPHTSNMDFIIGILYSRAIGLKANFLMKKEWFVGPLGPFMRSLGGIPVFRSKKCSLTDQLAEASRHMDTFRLAITPEGTRSRVEEWKKGFYYIAWKAEIPILLYGLDFRKKQIVCHKAIVPNGNIEEQMQEIINYFKPYQGRHPEKFGFPK</sequence>
<evidence type="ECO:0000259" key="4">
    <source>
        <dbReference type="SMART" id="SM00563"/>
    </source>
</evidence>
<dbReference type="PANTHER" id="PTHR10434:SF9">
    <property type="entry name" value="PHOSPHOLIPID_GLYCEROL ACYLTRANSFERASE DOMAIN-CONTAINING PROTEIN"/>
    <property type="match status" value="1"/>
</dbReference>
<accession>A0A9E2L5F5</accession>
<keyword evidence="3 5" id="KW-0012">Acyltransferase</keyword>
<dbReference type="AlphaFoldDB" id="A0A9E2L5F5"/>
<keyword evidence="2" id="KW-0808">Transferase</keyword>
<dbReference type="GO" id="GO:0006654">
    <property type="term" value="P:phosphatidic acid biosynthetic process"/>
    <property type="evidence" value="ECO:0007669"/>
    <property type="project" value="TreeGrafter"/>
</dbReference>
<protein>
    <submittedName>
        <fullName evidence="5">1-acyl-sn-glycerol-3-phosphate acyltransferase</fullName>
    </submittedName>
</protein>
<dbReference type="SMART" id="SM00563">
    <property type="entry name" value="PlsC"/>
    <property type="match status" value="1"/>
</dbReference>
<evidence type="ECO:0000313" key="5">
    <source>
        <dbReference type="EMBL" id="MBU3853257.1"/>
    </source>
</evidence>
<evidence type="ECO:0000256" key="2">
    <source>
        <dbReference type="ARBA" id="ARBA00022679"/>
    </source>
</evidence>
<feature type="domain" description="Phospholipid/glycerol acyltransferase" evidence="4">
    <location>
        <begin position="29"/>
        <end position="138"/>
    </location>
</feature>
<dbReference type="Pfam" id="PF01553">
    <property type="entry name" value="Acyltransferase"/>
    <property type="match status" value="1"/>
</dbReference>
<proteinExistence type="predicted"/>
<dbReference type="Proteomes" id="UP000823865">
    <property type="component" value="Unassembled WGS sequence"/>
</dbReference>
<dbReference type="PANTHER" id="PTHR10434">
    <property type="entry name" value="1-ACYL-SN-GLYCEROL-3-PHOSPHATE ACYLTRANSFERASE"/>
    <property type="match status" value="1"/>
</dbReference>
<evidence type="ECO:0000256" key="3">
    <source>
        <dbReference type="ARBA" id="ARBA00023315"/>
    </source>
</evidence>
<comment type="pathway">
    <text evidence="1">Lipid metabolism.</text>
</comment>
<reference evidence="5" key="1">
    <citation type="journal article" date="2021" name="PeerJ">
        <title>Extensive microbial diversity within the chicken gut microbiome revealed by metagenomics and culture.</title>
        <authorList>
            <person name="Gilroy R."/>
            <person name="Ravi A."/>
            <person name="Getino M."/>
            <person name="Pursley I."/>
            <person name="Horton D.L."/>
            <person name="Alikhan N.F."/>
            <person name="Baker D."/>
            <person name="Gharbi K."/>
            <person name="Hall N."/>
            <person name="Watson M."/>
            <person name="Adriaenssens E.M."/>
            <person name="Foster-Nyarko E."/>
            <person name="Jarju S."/>
            <person name="Secka A."/>
            <person name="Antonio M."/>
            <person name="Oren A."/>
            <person name="Chaudhuri R.R."/>
            <person name="La Ragione R."/>
            <person name="Hildebrand F."/>
            <person name="Pallen M.J."/>
        </authorList>
    </citation>
    <scope>NUCLEOTIDE SEQUENCE</scope>
    <source>
        <strain evidence="5">G3-2149</strain>
    </source>
</reference>
<gene>
    <name evidence="5" type="ORF">H9789_05475</name>
</gene>
<evidence type="ECO:0000313" key="6">
    <source>
        <dbReference type="Proteomes" id="UP000823865"/>
    </source>
</evidence>
<name>A0A9E2L5F5_9BACT</name>
<dbReference type="EMBL" id="JAHLFU010000107">
    <property type="protein sequence ID" value="MBU3853257.1"/>
    <property type="molecule type" value="Genomic_DNA"/>
</dbReference>
<reference evidence="5" key="2">
    <citation type="submission" date="2021-04" db="EMBL/GenBank/DDBJ databases">
        <authorList>
            <person name="Gilroy R."/>
        </authorList>
    </citation>
    <scope>NUCLEOTIDE SEQUENCE</scope>
    <source>
        <strain evidence="5">G3-2149</strain>
    </source>
</reference>
<comment type="caution">
    <text evidence="5">The sequence shown here is derived from an EMBL/GenBank/DDBJ whole genome shotgun (WGS) entry which is preliminary data.</text>
</comment>
<organism evidence="5 6">
    <name type="scientific">Candidatus Paraprevotella stercoravium</name>
    <dbReference type="NCBI Taxonomy" id="2838725"/>
    <lineage>
        <taxon>Bacteria</taxon>
        <taxon>Pseudomonadati</taxon>
        <taxon>Bacteroidota</taxon>
        <taxon>Bacteroidia</taxon>
        <taxon>Bacteroidales</taxon>
        <taxon>Prevotellaceae</taxon>
        <taxon>Paraprevotella</taxon>
    </lineage>
</organism>